<evidence type="ECO:0000313" key="8">
    <source>
        <dbReference type="Proteomes" id="UP000319255"/>
    </source>
</evidence>
<accession>A0A501WYR0</accession>
<dbReference type="InterPro" id="IPR011042">
    <property type="entry name" value="6-blade_b-propeller_TolB-like"/>
</dbReference>
<gene>
    <name evidence="5 7" type="primary">tolB</name>
    <name evidence="7" type="ORF">FJM51_01715</name>
</gene>
<comment type="caution">
    <text evidence="7">The sequence shown here is derived from an EMBL/GenBank/DDBJ whole genome shotgun (WGS) entry which is preliminary data.</text>
</comment>
<comment type="similarity">
    <text evidence="2 5">Belongs to the TolB family.</text>
</comment>
<dbReference type="Gene3D" id="2.120.10.30">
    <property type="entry name" value="TolB, C-terminal domain"/>
    <property type="match status" value="1"/>
</dbReference>
<keyword evidence="8" id="KW-1185">Reference proteome</keyword>
<dbReference type="RefSeq" id="WP_140452369.1">
    <property type="nucleotide sequence ID" value="NZ_VFRP01000001.1"/>
</dbReference>
<comment type="subunit">
    <text evidence="5">The Tol-Pal system is composed of five core proteins: the inner membrane proteins TolA, TolQ and TolR, the periplasmic protein TolB and the outer membrane protein Pal. They form a network linking the inner and outer membranes and the peptidoglycan layer.</text>
</comment>
<dbReference type="Pfam" id="PF07676">
    <property type="entry name" value="PD40"/>
    <property type="match status" value="3"/>
</dbReference>
<evidence type="ECO:0000256" key="3">
    <source>
        <dbReference type="ARBA" id="ARBA00022729"/>
    </source>
</evidence>
<reference evidence="7 8" key="1">
    <citation type="submission" date="2019-06" db="EMBL/GenBank/DDBJ databases">
        <title>A novel bacterium of genus Amaricoccus, isolated from marine sediment.</title>
        <authorList>
            <person name="Huang H."/>
            <person name="Mo K."/>
            <person name="Hu Y."/>
        </authorList>
    </citation>
    <scope>NUCLEOTIDE SEQUENCE [LARGE SCALE GENOMIC DNA]</scope>
    <source>
        <strain evidence="7 8">HB172011</strain>
    </source>
</reference>
<dbReference type="PANTHER" id="PTHR36842:SF1">
    <property type="entry name" value="PROTEIN TOLB"/>
    <property type="match status" value="1"/>
</dbReference>
<keyword evidence="4 5" id="KW-0574">Periplasm</keyword>
<dbReference type="NCBIfam" id="TIGR02800">
    <property type="entry name" value="propeller_TolB"/>
    <property type="match status" value="1"/>
</dbReference>
<dbReference type="OrthoDB" id="9802240at2"/>
<dbReference type="Pfam" id="PF04052">
    <property type="entry name" value="TolB_N"/>
    <property type="match status" value="1"/>
</dbReference>
<feature type="signal peptide" evidence="5">
    <location>
        <begin position="1"/>
        <end position="26"/>
    </location>
</feature>
<evidence type="ECO:0000256" key="1">
    <source>
        <dbReference type="ARBA" id="ARBA00004418"/>
    </source>
</evidence>
<dbReference type="SUPFAM" id="SSF69304">
    <property type="entry name" value="Tricorn protease N-terminal domain"/>
    <property type="match status" value="1"/>
</dbReference>
<evidence type="ECO:0000256" key="5">
    <source>
        <dbReference type="HAMAP-Rule" id="MF_00671"/>
    </source>
</evidence>
<organism evidence="7 8">
    <name type="scientific">Amaricoccus solimangrovi</name>
    <dbReference type="NCBI Taxonomy" id="2589815"/>
    <lineage>
        <taxon>Bacteria</taxon>
        <taxon>Pseudomonadati</taxon>
        <taxon>Pseudomonadota</taxon>
        <taxon>Alphaproteobacteria</taxon>
        <taxon>Rhodobacterales</taxon>
        <taxon>Paracoccaceae</taxon>
        <taxon>Amaricoccus</taxon>
    </lineage>
</organism>
<evidence type="ECO:0000256" key="2">
    <source>
        <dbReference type="ARBA" id="ARBA00009820"/>
    </source>
</evidence>
<dbReference type="InterPro" id="IPR011659">
    <property type="entry name" value="WD40"/>
</dbReference>
<dbReference type="PANTHER" id="PTHR36842">
    <property type="entry name" value="PROTEIN TOLB HOMOLOG"/>
    <property type="match status" value="1"/>
</dbReference>
<dbReference type="InterPro" id="IPR007195">
    <property type="entry name" value="TolB_N"/>
</dbReference>
<dbReference type="InterPro" id="IPR014167">
    <property type="entry name" value="Tol-Pal_TolB"/>
</dbReference>
<dbReference type="EMBL" id="VFRP01000001">
    <property type="protein sequence ID" value="TPE53790.1"/>
    <property type="molecule type" value="Genomic_DNA"/>
</dbReference>
<dbReference type="AlphaFoldDB" id="A0A501WYR0"/>
<comment type="subcellular location">
    <subcellularLocation>
        <location evidence="1 5">Periplasm</location>
    </subcellularLocation>
</comment>
<name>A0A501WYR0_9RHOB</name>
<keyword evidence="3 5" id="KW-0732">Signal</keyword>
<comment type="function">
    <text evidence="5">Part of the Tol-Pal system, which plays a role in outer membrane invagination during cell division and is important for maintaining outer membrane integrity.</text>
</comment>
<proteinExistence type="inferred from homology"/>
<keyword evidence="5" id="KW-0132">Cell division</keyword>
<dbReference type="GO" id="GO:0042597">
    <property type="term" value="C:periplasmic space"/>
    <property type="evidence" value="ECO:0007669"/>
    <property type="project" value="UniProtKB-SubCell"/>
</dbReference>
<dbReference type="Proteomes" id="UP000319255">
    <property type="component" value="Unassembled WGS sequence"/>
</dbReference>
<dbReference type="HAMAP" id="MF_00671">
    <property type="entry name" value="TolB"/>
    <property type="match status" value="1"/>
</dbReference>
<dbReference type="SUPFAM" id="SSF52964">
    <property type="entry name" value="TolB, N-terminal domain"/>
    <property type="match status" value="1"/>
</dbReference>
<keyword evidence="5" id="KW-0131">Cell cycle</keyword>
<protein>
    <recommendedName>
        <fullName evidence="5">Tol-Pal system protein TolB</fullName>
    </recommendedName>
</protein>
<dbReference type="GO" id="GO:0017038">
    <property type="term" value="P:protein import"/>
    <property type="evidence" value="ECO:0007669"/>
    <property type="project" value="InterPro"/>
</dbReference>
<sequence precursor="true">MVNRLRRTLILAAPAALALRPFASVAQSPLRIEITQGVVQPMPFAAPVFVADTPMAADLAQRITQVVIDDLTGTGLFREIPSSAHIGRITNFDAPVQFSDWKAIGAQALVTGAVGVTGDRARVRFRLWDVFAQTGLGEGLRFQGPASSWRRLGHKVADQIYMRLTGEGGYFDSKVAYVAESGPKASRQKRIAVMDYDGANAVAVTDGSALVVTPRLSIKARRILYTSYEQGAPKIFIMNVDGGGRRVLDKTAAMSFAPHFSADGSRVVYSVSEGTGSDLYVTGTDSGAPARLTRTASIDTAPSFSPDGSRICFESDRSGNQQIYVMPAGGGEPKRISFGEGRYATPVWSPRGDMIAFTKIVGGRFHIGVMRVDGSGEQLLTASYIDEGPTWAPNGRVLMFFRESPGESGGPRIHSVDITGRNLREVPTAGFASDPSWSGLLE</sequence>
<evidence type="ECO:0000259" key="6">
    <source>
        <dbReference type="Pfam" id="PF04052"/>
    </source>
</evidence>
<feature type="chain" id="PRO_5021521442" description="Tol-Pal system protein TolB" evidence="5">
    <location>
        <begin position="27"/>
        <end position="442"/>
    </location>
</feature>
<evidence type="ECO:0000256" key="4">
    <source>
        <dbReference type="ARBA" id="ARBA00022764"/>
    </source>
</evidence>
<dbReference type="GO" id="GO:0051301">
    <property type="term" value="P:cell division"/>
    <property type="evidence" value="ECO:0007669"/>
    <property type="project" value="UniProtKB-UniRule"/>
</dbReference>
<dbReference type="Gene3D" id="3.40.50.10070">
    <property type="entry name" value="TolB, N-terminal domain"/>
    <property type="match status" value="1"/>
</dbReference>
<feature type="domain" description="TolB N-terminal" evidence="6">
    <location>
        <begin position="30"/>
        <end position="134"/>
    </location>
</feature>
<evidence type="ECO:0000313" key="7">
    <source>
        <dbReference type="EMBL" id="TPE53790.1"/>
    </source>
</evidence>